<comment type="caution">
    <text evidence="2">The sequence shown here is derived from an EMBL/GenBank/DDBJ whole genome shotgun (WGS) entry which is preliminary data.</text>
</comment>
<protein>
    <submittedName>
        <fullName evidence="2">Uncharacterized protein</fullName>
    </submittedName>
</protein>
<gene>
    <name evidence="2" type="ORF">A2777_05390</name>
</gene>
<dbReference type="EMBL" id="MFJF01000025">
    <property type="protein sequence ID" value="OGG05783.1"/>
    <property type="molecule type" value="Genomic_DNA"/>
</dbReference>
<accession>A0A1F5Z0A2</accession>
<keyword evidence="1" id="KW-0812">Transmembrane</keyword>
<feature type="transmembrane region" description="Helical" evidence="1">
    <location>
        <begin position="33"/>
        <end position="53"/>
    </location>
</feature>
<evidence type="ECO:0000256" key="1">
    <source>
        <dbReference type="SAM" id="Phobius"/>
    </source>
</evidence>
<evidence type="ECO:0000313" key="3">
    <source>
        <dbReference type="Proteomes" id="UP000177354"/>
    </source>
</evidence>
<reference evidence="2 3" key="1">
    <citation type="journal article" date="2016" name="Nat. Commun.">
        <title>Thousands of microbial genomes shed light on interconnected biogeochemical processes in an aquifer system.</title>
        <authorList>
            <person name="Anantharaman K."/>
            <person name="Brown C.T."/>
            <person name="Hug L.A."/>
            <person name="Sharon I."/>
            <person name="Castelle C.J."/>
            <person name="Probst A.J."/>
            <person name="Thomas B.C."/>
            <person name="Singh A."/>
            <person name="Wilkins M.J."/>
            <person name="Karaoz U."/>
            <person name="Brodie E.L."/>
            <person name="Williams K.H."/>
            <person name="Hubbard S.S."/>
            <person name="Banfield J.F."/>
        </authorList>
    </citation>
    <scope>NUCLEOTIDE SEQUENCE [LARGE SCALE GENOMIC DNA]</scope>
</reference>
<proteinExistence type="predicted"/>
<dbReference type="Proteomes" id="UP000177354">
    <property type="component" value="Unassembled WGS sequence"/>
</dbReference>
<name>A0A1F5Z0A2_9BACT</name>
<evidence type="ECO:0000313" key="2">
    <source>
        <dbReference type="EMBL" id="OGG05783.1"/>
    </source>
</evidence>
<keyword evidence="1" id="KW-0472">Membrane</keyword>
<dbReference type="AlphaFoldDB" id="A0A1F5Z0A2"/>
<keyword evidence="1" id="KW-1133">Transmembrane helix</keyword>
<sequence>MPEGNSFSIIADKINPIMNIRNYFKFSGIKLRLRHFMLLTAGILLVVFSFFAYGQKQRKEQLFATAVMGAGEDIFIAVPYWVANSINTGDHEVSPFGTVNAEVIDKESYEGGSHGKHVILQLKLTVLEDSGGKYYYKNQPLEIDKWLNLRLGSIDEKVYITYLGKTKPDNSRKIFRVTVKKNSEEPFITDNLKIGDEMLNNKGDVMAKIVNKVTYPAEVRSFTDSGILQISTDSTRRDILLTVDVSAKRSENIYYFGELKKLRVGEKLNLFFNKATLWDGIITSVEETEKQKTLQG</sequence>
<organism evidence="2 3">
    <name type="scientific">Candidatus Gottesmanbacteria bacterium RIFCSPHIGHO2_01_FULL_40_15</name>
    <dbReference type="NCBI Taxonomy" id="1798376"/>
    <lineage>
        <taxon>Bacteria</taxon>
        <taxon>Candidatus Gottesmaniibacteriota</taxon>
    </lineage>
</organism>